<evidence type="ECO:0000313" key="1">
    <source>
        <dbReference type="EMBL" id="KZP27959.1"/>
    </source>
</evidence>
<proteinExistence type="predicted"/>
<organism evidence="1 2">
    <name type="scientific">Athelia psychrophila</name>
    <dbReference type="NCBI Taxonomy" id="1759441"/>
    <lineage>
        <taxon>Eukaryota</taxon>
        <taxon>Fungi</taxon>
        <taxon>Dikarya</taxon>
        <taxon>Basidiomycota</taxon>
        <taxon>Agaricomycotina</taxon>
        <taxon>Agaricomycetes</taxon>
        <taxon>Agaricomycetidae</taxon>
        <taxon>Atheliales</taxon>
        <taxon>Atheliaceae</taxon>
        <taxon>Athelia</taxon>
    </lineage>
</organism>
<dbReference type="EMBL" id="KV417506">
    <property type="protein sequence ID" value="KZP27959.1"/>
    <property type="molecule type" value="Genomic_DNA"/>
</dbReference>
<name>A0A166R6L9_9AGAM</name>
<dbReference type="Proteomes" id="UP000076532">
    <property type="component" value="Unassembled WGS sequence"/>
</dbReference>
<dbReference type="AlphaFoldDB" id="A0A166R6L9"/>
<sequence length="92" mass="10387">MGSFYTNKLISVSTVPHGDASSQASQPVAVCNCHCQLEHCQLEPRTMRSAQRSQYQHFVPINANTNDVALFYGSQRTFCYHRCCDLNHGKSY</sequence>
<gene>
    <name evidence="1" type="ORF">FIBSPDRAFT_285117</name>
</gene>
<evidence type="ECO:0000313" key="2">
    <source>
        <dbReference type="Proteomes" id="UP000076532"/>
    </source>
</evidence>
<keyword evidence="2" id="KW-1185">Reference proteome</keyword>
<protein>
    <submittedName>
        <fullName evidence="1">Uncharacterized protein</fullName>
    </submittedName>
</protein>
<reference evidence="1 2" key="1">
    <citation type="journal article" date="2016" name="Mol. Biol. Evol.">
        <title>Comparative Genomics of Early-Diverging Mushroom-Forming Fungi Provides Insights into the Origins of Lignocellulose Decay Capabilities.</title>
        <authorList>
            <person name="Nagy L.G."/>
            <person name="Riley R."/>
            <person name="Tritt A."/>
            <person name="Adam C."/>
            <person name="Daum C."/>
            <person name="Floudas D."/>
            <person name="Sun H."/>
            <person name="Yadav J.S."/>
            <person name="Pangilinan J."/>
            <person name="Larsson K.H."/>
            <person name="Matsuura K."/>
            <person name="Barry K."/>
            <person name="Labutti K."/>
            <person name="Kuo R."/>
            <person name="Ohm R.A."/>
            <person name="Bhattacharya S.S."/>
            <person name="Shirouzu T."/>
            <person name="Yoshinaga Y."/>
            <person name="Martin F.M."/>
            <person name="Grigoriev I.V."/>
            <person name="Hibbett D.S."/>
        </authorList>
    </citation>
    <scope>NUCLEOTIDE SEQUENCE [LARGE SCALE GENOMIC DNA]</scope>
    <source>
        <strain evidence="1 2">CBS 109695</strain>
    </source>
</reference>
<accession>A0A166R6L9</accession>